<dbReference type="eggNOG" id="ENOG5030XQU">
    <property type="taxonomic scope" value="Bacteria"/>
</dbReference>
<dbReference type="HOGENOM" id="CLU_136025_4_0_7"/>
<comment type="caution">
    <text evidence="2">The sequence shown here is derived from an EMBL/GenBank/DDBJ whole genome shotgun (WGS) entry which is preliminary data.</text>
</comment>
<accession>E5Y651</accession>
<dbReference type="NCBIfam" id="TIGR02605">
    <property type="entry name" value="CxxC_CxxC_SSSS"/>
    <property type="match status" value="1"/>
</dbReference>
<dbReference type="GeneID" id="78087775"/>
<evidence type="ECO:0000259" key="1">
    <source>
        <dbReference type="SMART" id="SM00834"/>
    </source>
</evidence>
<dbReference type="Proteomes" id="UP000006034">
    <property type="component" value="Unassembled WGS sequence"/>
</dbReference>
<sequence>MPMYDFYCSSCSCEFEDMVGPDEACPPCPNCGSEDTERLLSAANLKHGAKPFKVGPVRPMPPKPLRGGGPCGGGGCGGCGM</sequence>
<dbReference type="OrthoDB" id="9813321at2"/>
<evidence type="ECO:0000313" key="3">
    <source>
        <dbReference type="Proteomes" id="UP000006034"/>
    </source>
</evidence>
<dbReference type="EMBL" id="ADCP02000003">
    <property type="protein sequence ID" value="EFV44598.1"/>
    <property type="molecule type" value="Genomic_DNA"/>
</dbReference>
<reference evidence="2 3" key="2">
    <citation type="submission" date="2013-04" db="EMBL/GenBank/DDBJ databases">
        <title>The Genome Sequence of Bilophila wadsworthia 3_1_6.</title>
        <authorList>
            <consortium name="The Broad Institute Genomics Platform"/>
            <person name="Earl A."/>
            <person name="Ward D."/>
            <person name="Feldgarden M."/>
            <person name="Gevers D."/>
            <person name="Sibley C."/>
            <person name="Strauss J."/>
            <person name="Allen-Vercoe E."/>
            <person name="Walker B."/>
            <person name="Young S."/>
            <person name="Zeng Q."/>
            <person name="Gargeya S."/>
            <person name="Fitzgerald M."/>
            <person name="Haas B."/>
            <person name="Abouelleil A."/>
            <person name="Allen A.W."/>
            <person name="Alvarado L."/>
            <person name="Arachchi H.M."/>
            <person name="Berlin A.M."/>
            <person name="Chapman S.B."/>
            <person name="Gainer-Dewar J."/>
            <person name="Goldberg J."/>
            <person name="Griggs A."/>
            <person name="Gujja S."/>
            <person name="Hansen M."/>
            <person name="Howarth C."/>
            <person name="Imamovic A."/>
            <person name="Ireland A."/>
            <person name="Larimer J."/>
            <person name="McCowan C."/>
            <person name="Murphy C."/>
            <person name="Pearson M."/>
            <person name="Poon T.W."/>
            <person name="Priest M."/>
            <person name="Roberts A."/>
            <person name="Saif S."/>
            <person name="Shea T."/>
            <person name="Sisk P."/>
            <person name="Sykes S."/>
            <person name="Wortman J."/>
            <person name="Nusbaum C."/>
            <person name="Birren B."/>
        </authorList>
    </citation>
    <scope>NUCLEOTIDE SEQUENCE [LARGE SCALE GENOMIC DNA]</scope>
    <source>
        <strain evidence="2 3">3_1_6</strain>
    </source>
</reference>
<organism evidence="2 3">
    <name type="scientific">Bilophila wadsworthia (strain 3_1_6)</name>
    <dbReference type="NCBI Taxonomy" id="563192"/>
    <lineage>
        <taxon>Bacteria</taxon>
        <taxon>Pseudomonadati</taxon>
        <taxon>Thermodesulfobacteriota</taxon>
        <taxon>Desulfovibrionia</taxon>
        <taxon>Desulfovibrionales</taxon>
        <taxon>Desulfovibrionaceae</taxon>
        <taxon>Bilophila</taxon>
    </lineage>
</organism>
<dbReference type="RefSeq" id="WP_005027093.1">
    <property type="nucleotide sequence ID" value="NZ_KE150240.1"/>
</dbReference>
<gene>
    <name evidence="2" type="ORF">HMPREF0179_01664</name>
</gene>
<feature type="domain" description="Putative regulatory protein FmdB zinc ribbon" evidence="1">
    <location>
        <begin position="1"/>
        <end position="41"/>
    </location>
</feature>
<name>E5Y651_BILW3</name>
<keyword evidence="3" id="KW-1185">Reference proteome</keyword>
<protein>
    <recommendedName>
        <fullName evidence="1">Putative regulatory protein FmdB zinc ribbon domain-containing protein</fullName>
    </recommendedName>
</protein>
<evidence type="ECO:0000313" key="2">
    <source>
        <dbReference type="EMBL" id="EFV44598.1"/>
    </source>
</evidence>
<dbReference type="SMART" id="SM00834">
    <property type="entry name" value="CxxC_CXXC_SSSS"/>
    <property type="match status" value="1"/>
</dbReference>
<reference evidence="2 3" key="1">
    <citation type="submission" date="2010-10" db="EMBL/GenBank/DDBJ databases">
        <authorList>
            <consortium name="The Broad Institute Genome Sequencing Platform"/>
            <person name="Ward D."/>
            <person name="Earl A."/>
            <person name="Feldgarden M."/>
            <person name="Young S.K."/>
            <person name="Gargeya S."/>
            <person name="Zeng Q."/>
            <person name="Alvarado L."/>
            <person name="Berlin A."/>
            <person name="Bochicchio J."/>
            <person name="Chapman S.B."/>
            <person name="Chen Z."/>
            <person name="Freedman E."/>
            <person name="Gellesch M."/>
            <person name="Goldberg J."/>
            <person name="Griggs A."/>
            <person name="Gujja S."/>
            <person name="Heilman E."/>
            <person name="Heiman D."/>
            <person name="Howarth C."/>
            <person name="Mehta T."/>
            <person name="Neiman D."/>
            <person name="Pearson M."/>
            <person name="Roberts A."/>
            <person name="Saif S."/>
            <person name="Shea T."/>
            <person name="Shenoy N."/>
            <person name="Sisk P."/>
            <person name="Stolte C."/>
            <person name="Sykes S."/>
            <person name="White J."/>
            <person name="Yandava C."/>
            <person name="Allen-Vercoe E."/>
            <person name="Sibley C."/>
            <person name="Ambrose C.E."/>
            <person name="Strauss J."/>
            <person name="Daigneault M."/>
            <person name="Haas B."/>
            <person name="Nusbaum C."/>
            <person name="Birren B."/>
        </authorList>
    </citation>
    <scope>NUCLEOTIDE SEQUENCE [LARGE SCALE GENOMIC DNA]</scope>
    <source>
        <strain evidence="2 3">3_1_6</strain>
    </source>
</reference>
<dbReference type="AlphaFoldDB" id="E5Y651"/>
<dbReference type="InterPro" id="IPR013429">
    <property type="entry name" value="Regulatory_FmdB_Zinc_ribbon"/>
</dbReference>
<proteinExistence type="predicted"/>
<dbReference type="STRING" id="563192.HMPREF0179_01664"/>
<dbReference type="Pfam" id="PF09723">
    <property type="entry name" value="Zn_ribbon_8"/>
    <property type="match status" value="1"/>
</dbReference>